<dbReference type="STRING" id="526222.Desal_2740"/>
<dbReference type="Proteomes" id="UP000002601">
    <property type="component" value="Chromosome"/>
</dbReference>
<dbReference type="EMBL" id="CP001649">
    <property type="protein sequence ID" value="ACS80794.1"/>
    <property type="molecule type" value="Genomic_DNA"/>
</dbReference>
<feature type="transmembrane region" description="Helical" evidence="1">
    <location>
        <begin position="6"/>
        <end position="24"/>
    </location>
</feature>
<reference evidence="2 3" key="1">
    <citation type="submission" date="2009-06" db="EMBL/GenBank/DDBJ databases">
        <title>Complete sequence of Desulfovibrio salexigens DSM 2638.</title>
        <authorList>
            <consortium name="US DOE Joint Genome Institute"/>
            <person name="Lucas S."/>
            <person name="Copeland A."/>
            <person name="Lapidus A."/>
            <person name="Glavina del Rio T."/>
            <person name="Tice H."/>
            <person name="Bruce D."/>
            <person name="Goodwin L."/>
            <person name="Pitluck S."/>
            <person name="Munk A.C."/>
            <person name="Brettin T."/>
            <person name="Detter J.C."/>
            <person name="Han C."/>
            <person name="Tapia R."/>
            <person name="Larimer F."/>
            <person name="Land M."/>
            <person name="Hauser L."/>
            <person name="Kyrpides N."/>
            <person name="Anderson I."/>
            <person name="Wall J.D."/>
            <person name="Arkin A.P."/>
            <person name="Dehal P."/>
            <person name="Chivian D."/>
            <person name="Giles B."/>
            <person name="Hazen T.C."/>
        </authorList>
    </citation>
    <scope>NUCLEOTIDE SEQUENCE [LARGE SCALE GENOMIC DNA]</scope>
    <source>
        <strain evidence="3">ATCC 14822 / DSM 2638 / NCIMB 8403 / VKM B-1763</strain>
    </source>
</reference>
<evidence type="ECO:0000313" key="3">
    <source>
        <dbReference type="Proteomes" id="UP000002601"/>
    </source>
</evidence>
<keyword evidence="3" id="KW-1185">Reference proteome</keyword>
<dbReference type="KEGG" id="dsa:Desal_2740"/>
<gene>
    <name evidence="2" type="ordered locus">Desal_2740</name>
</gene>
<proteinExistence type="predicted"/>
<accession>C6BZF7</accession>
<name>C6BZF7_MARSD</name>
<organism evidence="2 3">
    <name type="scientific">Maridesulfovibrio salexigens (strain ATCC 14822 / DSM 2638 / NCIMB 8403 / VKM B-1763)</name>
    <name type="common">Desulfovibrio salexigens</name>
    <dbReference type="NCBI Taxonomy" id="526222"/>
    <lineage>
        <taxon>Bacteria</taxon>
        <taxon>Pseudomonadati</taxon>
        <taxon>Thermodesulfobacteriota</taxon>
        <taxon>Desulfovibrionia</taxon>
        <taxon>Desulfovibrionales</taxon>
        <taxon>Desulfovibrionaceae</taxon>
        <taxon>Maridesulfovibrio</taxon>
    </lineage>
</organism>
<sequence>MILFNSEALTIGLAFFLLFIGVQVHKSTGEGKIPLHTSSENKLIISLFKTYNIIYKISQQNPCKSLFTAVLYALAISLSFDPIKNIFSNTGQGGAFQNAIGIFALVLTFLSGVAIVSARDALKDIYKSKTLDKKIAKVERMLLVVRKNRRLAKYLTMYTRELLAPNEQRNRKKLLTLEMIIGFYEEMTEHCPLDHKIQTLCNCPQGRTMLDRSDWEIIKALPNFYRQYPNYSNMAIQLYSHRPN</sequence>
<feature type="transmembrane region" description="Helical" evidence="1">
    <location>
        <begin position="95"/>
        <end position="118"/>
    </location>
</feature>
<keyword evidence="1" id="KW-0472">Membrane</keyword>
<protein>
    <submittedName>
        <fullName evidence="2">Uncharacterized protein</fullName>
    </submittedName>
</protein>
<dbReference type="RefSeq" id="WP_015852610.1">
    <property type="nucleotide sequence ID" value="NC_012881.1"/>
</dbReference>
<evidence type="ECO:0000313" key="2">
    <source>
        <dbReference type="EMBL" id="ACS80794.1"/>
    </source>
</evidence>
<dbReference type="HOGENOM" id="CLU_1136594_0_0_7"/>
<keyword evidence="1" id="KW-0812">Transmembrane</keyword>
<evidence type="ECO:0000256" key="1">
    <source>
        <dbReference type="SAM" id="Phobius"/>
    </source>
</evidence>
<keyword evidence="1" id="KW-1133">Transmembrane helix</keyword>
<dbReference type="AlphaFoldDB" id="C6BZF7"/>